<dbReference type="EMBL" id="MGER01000044">
    <property type="protein sequence ID" value="OGL87890.1"/>
    <property type="molecule type" value="Genomic_DNA"/>
</dbReference>
<comment type="caution">
    <text evidence="1">The sequence shown here is derived from an EMBL/GenBank/DDBJ whole genome shotgun (WGS) entry which is preliminary data.</text>
</comment>
<protein>
    <recommendedName>
        <fullName evidence="3">Baseplate protein J-like domain-containing protein</fullName>
    </recommendedName>
</protein>
<organism evidence="1 2">
    <name type="scientific">Candidatus Uhrbacteria bacterium RIFCSPLOWO2_02_FULL_49_11</name>
    <dbReference type="NCBI Taxonomy" id="1802409"/>
    <lineage>
        <taxon>Bacteria</taxon>
        <taxon>Candidatus Uhriibacteriota</taxon>
    </lineage>
</organism>
<dbReference type="AlphaFoldDB" id="A0A1F7VBH3"/>
<proteinExistence type="predicted"/>
<dbReference type="Proteomes" id="UP000178264">
    <property type="component" value="Unassembled WGS sequence"/>
</dbReference>
<reference evidence="1 2" key="1">
    <citation type="journal article" date="2016" name="Nat. Commun.">
        <title>Thousands of microbial genomes shed light on interconnected biogeochemical processes in an aquifer system.</title>
        <authorList>
            <person name="Anantharaman K."/>
            <person name="Brown C.T."/>
            <person name="Hug L.A."/>
            <person name="Sharon I."/>
            <person name="Castelle C.J."/>
            <person name="Probst A.J."/>
            <person name="Thomas B.C."/>
            <person name="Singh A."/>
            <person name="Wilkins M.J."/>
            <person name="Karaoz U."/>
            <person name="Brodie E.L."/>
            <person name="Williams K.H."/>
            <person name="Hubbard S.S."/>
            <person name="Banfield J.F."/>
        </authorList>
    </citation>
    <scope>NUCLEOTIDE SEQUENCE [LARGE SCALE GENOMIC DNA]</scope>
</reference>
<evidence type="ECO:0000313" key="1">
    <source>
        <dbReference type="EMBL" id="OGL87890.1"/>
    </source>
</evidence>
<accession>A0A1F7VBH3</accession>
<name>A0A1F7VBH3_9BACT</name>
<evidence type="ECO:0000313" key="2">
    <source>
        <dbReference type="Proteomes" id="UP000178264"/>
    </source>
</evidence>
<sequence length="374" mass="40253">MNMPKHSSSPRFYGRVAIGFSALTALLALVIAALSLSRAAITLVPRTSPLTLQKVLTVIPSSAPSAPDAIPGTVITKTVTLEGDVPVTGGTLVPDRAHGSVTVINTYDRNQPLVATTRLLSPEGVLFRITDTVTVPAGGETEVEARADIPGKEGEAHPTRFTIPGLRQELQDKIYAVSKTPMTGGERRISAITEADIEKARTALARVSADALQQLKWENENNDTFISFEQLNEKVMTPVGEEAQNARIQGMYRITTVRVDPEILATQLQEKIPSRQDSALAITSLNPIELSVDRLTADGAVVSVTQRGTATILLSSQGIDKKRLTGEKASVARQILQSIPDVSEAQITLRPKFLPYLPFLSDHITITVQNPSAL</sequence>
<gene>
    <name evidence="1" type="ORF">A3I42_03880</name>
</gene>
<evidence type="ECO:0008006" key="3">
    <source>
        <dbReference type="Google" id="ProtNLM"/>
    </source>
</evidence>